<sequence length="228" mass="25527">MSCKLSRPAPVDQVVHQPVAPGKDLTGLARSLRAVGTAPEIRPAKAEGDTPKFGLLEYRDRYRESVAINVMSALSDDFKTAYDKGDKTQKKNLENVATVVYLANLGLAPESPRQGELKERVNNWLHAIKEGNKNPRGEFTLEQNTRVNHKNKERNNYLKAVNELMLLIKEEFKTAKALAKIAKEDVDKRCAEVLAHFGIDISADPEFLDESAFKGEKICVLLPKIFLR</sequence>
<name>A0A2S4S2G9_CITAM</name>
<accession>A0A2S4S2G9</accession>
<organism evidence="1 2">
    <name type="scientific">Citrobacter amalonaticus</name>
    <dbReference type="NCBI Taxonomy" id="35703"/>
    <lineage>
        <taxon>Bacteria</taxon>
        <taxon>Pseudomonadati</taxon>
        <taxon>Pseudomonadota</taxon>
        <taxon>Gammaproteobacteria</taxon>
        <taxon>Enterobacterales</taxon>
        <taxon>Enterobacteriaceae</taxon>
        <taxon>Citrobacter</taxon>
    </lineage>
</organism>
<gene>
    <name evidence="1" type="ORF">C3430_03020</name>
</gene>
<reference evidence="1 2" key="1">
    <citation type="submission" date="2018-01" db="EMBL/GenBank/DDBJ databases">
        <title>Complete genome sequences of 14 Citrobacter spp. isolated from plant in Canada.</title>
        <authorList>
            <person name="Bhandare S.G."/>
            <person name="Colavecchio A."/>
            <person name="Jeukens J."/>
            <person name="Emond-Rheault J.-G."/>
            <person name="Freschi L."/>
            <person name="Hamel J."/>
            <person name="Kukavica-Ibrulj I."/>
            <person name="Levesque R."/>
            <person name="Goodridge L."/>
        </authorList>
    </citation>
    <scope>NUCLEOTIDE SEQUENCE [LARGE SCALE GENOMIC DNA]</scope>
    <source>
        <strain evidence="1 2">S1285</strain>
    </source>
</reference>
<dbReference type="AlphaFoldDB" id="A0A2S4S2G9"/>
<dbReference type="EMBL" id="PQLX01000001">
    <property type="protein sequence ID" value="POU68065.1"/>
    <property type="molecule type" value="Genomic_DNA"/>
</dbReference>
<comment type="caution">
    <text evidence="1">The sequence shown here is derived from an EMBL/GenBank/DDBJ whole genome shotgun (WGS) entry which is preliminary data.</text>
</comment>
<protein>
    <submittedName>
        <fullName evidence="1">Uncharacterized protein</fullName>
    </submittedName>
</protein>
<dbReference type="Proteomes" id="UP000237003">
    <property type="component" value="Unassembled WGS sequence"/>
</dbReference>
<evidence type="ECO:0000313" key="2">
    <source>
        <dbReference type="Proteomes" id="UP000237003"/>
    </source>
</evidence>
<proteinExistence type="predicted"/>
<evidence type="ECO:0000313" key="1">
    <source>
        <dbReference type="EMBL" id="POU68065.1"/>
    </source>
</evidence>
<dbReference type="OrthoDB" id="10010701at2"/>
<dbReference type="RefSeq" id="WP_103774984.1">
    <property type="nucleotide sequence ID" value="NZ_PQLX01000001.1"/>
</dbReference>